<dbReference type="PANTHER" id="PTHR12835">
    <property type="entry name" value="BIOTIN PROTEIN LIGASE"/>
    <property type="match status" value="1"/>
</dbReference>
<evidence type="ECO:0000313" key="4">
    <source>
        <dbReference type="Proteomes" id="UP000001299"/>
    </source>
</evidence>
<dbReference type="GO" id="GO:0004077">
    <property type="term" value="F:biotin--[biotin carboxyl-carrier protein] ligase activity"/>
    <property type="evidence" value="ECO:0007669"/>
    <property type="project" value="UniProtKB-EC"/>
</dbReference>
<proteinExistence type="predicted"/>
<dbReference type="eggNOG" id="COG0340">
    <property type="taxonomic scope" value="Bacteria"/>
</dbReference>
<dbReference type="SUPFAM" id="SSF46785">
    <property type="entry name" value="Winged helix' DNA-binding domain"/>
    <property type="match status" value="1"/>
</dbReference>
<dbReference type="InterPro" id="IPR045864">
    <property type="entry name" value="aa-tRNA-synth_II/BPL/LPL"/>
</dbReference>
<evidence type="ECO:0000259" key="2">
    <source>
        <dbReference type="PROSITE" id="PS51733"/>
    </source>
</evidence>
<evidence type="ECO:0000256" key="1">
    <source>
        <dbReference type="ARBA" id="ARBA00022598"/>
    </source>
</evidence>
<dbReference type="STRING" id="515622.bpr_III222"/>
<dbReference type="GO" id="GO:0009249">
    <property type="term" value="P:protein lipoylation"/>
    <property type="evidence" value="ECO:0007669"/>
    <property type="project" value="UniProtKB-ARBA"/>
</dbReference>
<name>E0S3C6_BUTPB</name>
<dbReference type="eggNOG" id="COG1654">
    <property type="taxonomic scope" value="Bacteria"/>
</dbReference>
<dbReference type="EC" id="6.3.4.15" evidence="3"/>
<dbReference type="InterPro" id="IPR013196">
    <property type="entry name" value="HTH_11"/>
</dbReference>
<dbReference type="AlphaFoldDB" id="E0S3C6"/>
<dbReference type="Gene3D" id="3.30.930.10">
    <property type="entry name" value="Bira Bifunctional Protein, Domain 2"/>
    <property type="match status" value="1"/>
</dbReference>
<dbReference type="InterPro" id="IPR004143">
    <property type="entry name" value="BPL_LPL_catalytic"/>
</dbReference>
<protein>
    <submittedName>
        <fullName evidence="3">Bifunctional biotin--acetyl-CoA-carboxylase ligase/biotin operon</fullName>
        <ecNumber evidence="3">6.3.4.15</ecNumber>
    </submittedName>
</protein>
<dbReference type="PROSITE" id="PS51733">
    <property type="entry name" value="BPL_LPL_CATALYTIC"/>
    <property type="match status" value="1"/>
</dbReference>
<dbReference type="Proteomes" id="UP000001299">
    <property type="component" value="Chromosome 2"/>
</dbReference>
<gene>
    <name evidence="3" type="ordered locus">bpr_III222</name>
</gene>
<dbReference type="GO" id="GO:0005737">
    <property type="term" value="C:cytoplasm"/>
    <property type="evidence" value="ECO:0007669"/>
    <property type="project" value="TreeGrafter"/>
</dbReference>
<keyword evidence="4" id="KW-1185">Reference proteome</keyword>
<dbReference type="InterPro" id="IPR004408">
    <property type="entry name" value="Biotin_CoA_COase_ligase"/>
</dbReference>
<dbReference type="CDD" id="cd16442">
    <property type="entry name" value="BPL"/>
    <property type="match status" value="1"/>
</dbReference>
<dbReference type="Pfam" id="PF08279">
    <property type="entry name" value="HTH_11"/>
    <property type="match status" value="1"/>
</dbReference>
<dbReference type="HOGENOM" id="CLU_051096_0_1_9"/>
<dbReference type="NCBIfam" id="TIGR00121">
    <property type="entry name" value="birA_ligase"/>
    <property type="match status" value="1"/>
</dbReference>
<dbReference type="InterPro" id="IPR036390">
    <property type="entry name" value="WH_DNA-bd_sf"/>
</dbReference>
<dbReference type="Gene3D" id="1.10.10.10">
    <property type="entry name" value="Winged helix-like DNA-binding domain superfamily/Winged helix DNA-binding domain"/>
    <property type="match status" value="1"/>
</dbReference>
<dbReference type="KEGG" id="bpb:bpr_III222"/>
<dbReference type="EMBL" id="CP001811">
    <property type="protein sequence ID" value="ADL35908.1"/>
    <property type="molecule type" value="Genomic_DNA"/>
</dbReference>
<accession>E0S3C6</accession>
<sequence length="281" mass="30945">MLTQGVRTIDKVLAMLENSRGDFVSGAEMASGLGISRNAIWKAIKELKVQGYSIESVTNKGYRLSKDNDIISAEGIKSFINPDSICASSKLLIYDSIDSTNDKAKELAFRGADHGTCIVATKQDGGRGRRDHLFFSPEGGIYMSVILMPDKIPFSRNVLITQYIGISVCETIKELTGICPYIQGINDLYVNDRKICGILIESGSEFDSDTLQWIVVGIGINFDPDIKEFPVELQDIVTSLFKPGEGTISKNELIAGVLEKVCQIEKADESSVQNRLSTYRR</sequence>
<dbReference type="GO" id="GO:0016740">
    <property type="term" value="F:transferase activity"/>
    <property type="evidence" value="ECO:0007669"/>
    <property type="project" value="UniProtKB-ARBA"/>
</dbReference>
<dbReference type="InterPro" id="IPR036388">
    <property type="entry name" value="WH-like_DNA-bd_sf"/>
</dbReference>
<dbReference type="PANTHER" id="PTHR12835:SF5">
    <property type="entry name" value="BIOTIN--PROTEIN LIGASE"/>
    <property type="match status" value="1"/>
</dbReference>
<reference evidence="3 4" key="1">
    <citation type="journal article" date="2010" name="PLoS ONE">
        <title>The glycobiome of the rumen bacterium Butyrivibrio proteoclasticus B316(T) highlights adaptation to a polysaccharide-rich environment.</title>
        <authorList>
            <person name="Kelly W.J."/>
            <person name="Leahy S.C."/>
            <person name="Altermann E."/>
            <person name="Yeoman C.J."/>
            <person name="Dunne J.C."/>
            <person name="Kong Z."/>
            <person name="Pacheco D.M."/>
            <person name="Li D."/>
            <person name="Noel S.J."/>
            <person name="Moon C.D."/>
            <person name="Cookson A.L."/>
            <person name="Attwood G.T."/>
        </authorList>
    </citation>
    <scope>NUCLEOTIDE SEQUENCE [LARGE SCALE GENOMIC DNA]</scope>
    <source>
        <strain evidence="4">ATCC 51982 / DSM 14932 / B316</strain>
    </source>
</reference>
<keyword evidence="1 3" id="KW-0436">Ligase</keyword>
<dbReference type="SUPFAM" id="SSF55681">
    <property type="entry name" value="Class II aaRS and biotin synthetases"/>
    <property type="match status" value="1"/>
</dbReference>
<evidence type="ECO:0000313" key="3">
    <source>
        <dbReference type="EMBL" id="ADL35908.1"/>
    </source>
</evidence>
<organism evidence="3 4">
    <name type="scientific">Butyrivibrio proteoclasticus (strain ATCC 51982 / DSM 14932 / B316)</name>
    <name type="common">Clostridium proteoclasticum</name>
    <dbReference type="NCBI Taxonomy" id="515622"/>
    <lineage>
        <taxon>Bacteria</taxon>
        <taxon>Bacillati</taxon>
        <taxon>Bacillota</taxon>
        <taxon>Clostridia</taxon>
        <taxon>Lachnospirales</taxon>
        <taxon>Lachnospiraceae</taxon>
        <taxon>Butyrivibrio</taxon>
    </lineage>
</organism>
<dbReference type="Pfam" id="PF03099">
    <property type="entry name" value="BPL_LplA_LipB"/>
    <property type="match status" value="1"/>
</dbReference>
<feature type="domain" description="BPL/LPL catalytic" evidence="2">
    <location>
        <begin position="74"/>
        <end position="269"/>
    </location>
</feature>